<protein>
    <submittedName>
        <fullName evidence="3">Uncharacterized protein</fullName>
    </submittedName>
</protein>
<dbReference type="EMBL" id="JACHMY010000001">
    <property type="protein sequence ID" value="MBB5834875.1"/>
    <property type="molecule type" value="Genomic_DNA"/>
</dbReference>
<evidence type="ECO:0000313" key="3">
    <source>
        <dbReference type="EMBL" id="MBB5834875.1"/>
    </source>
</evidence>
<keyword evidence="2" id="KW-0732">Signal</keyword>
<evidence type="ECO:0000313" key="4">
    <source>
        <dbReference type="Proteomes" id="UP000549971"/>
    </source>
</evidence>
<proteinExistence type="predicted"/>
<feature type="chain" id="PRO_5038480877" evidence="2">
    <location>
        <begin position="27"/>
        <end position="250"/>
    </location>
</feature>
<comment type="caution">
    <text evidence="3">The sequence shown here is derived from an EMBL/GenBank/DDBJ whole genome shotgun (WGS) entry which is preliminary data.</text>
</comment>
<feature type="signal peptide" evidence="2">
    <location>
        <begin position="1"/>
        <end position="26"/>
    </location>
</feature>
<sequence length="250" mass="26054">MHRRPISVLVTTGLAAGLLTVPPGTAAAQAPSTGPAPGTTVTLITGDRVEITPGAAPKVTPAPDRRSMRFRITTDNGRLRVIPLDAVGPLTAGQLDPRLFDVTALIEAGYDDARRPQLPLIVQRAASAKSAPVRLAATSGRQELASVSAFSVLASKRDAAAFWKSVQDGGTLRADVGKIWLNGVRRPTLDQSVPQIGAPAAWADGLTGRGVTVAVAEQRARRRQERPDRGAGVGLDQRRAGCSGGGAEVR</sequence>
<dbReference type="RefSeq" id="WP_184794588.1">
    <property type="nucleotide sequence ID" value="NZ_JACHMY010000001.1"/>
</dbReference>
<name>A0A7W9J3V2_9ACTN</name>
<keyword evidence="4" id="KW-1185">Reference proteome</keyword>
<dbReference type="Proteomes" id="UP000549971">
    <property type="component" value="Unassembled WGS sequence"/>
</dbReference>
<feature type="region of interest" description="Disordered" evidence="1">
    <location>
        <begin position="218"/>
        <end position="250"/>
    </location>
</feature>
<gene>
    <name evidence="3" type="ORF">HDA39_001609</name>
</gene>
<dbReference type="AlphaFoldDB" id="A0A7W9J3V2"/>
<organism evidence="3 4">
    <name type="scientific">Kribbella italica</name>
    <dbReference type="NCBI Taxonomy" id="1540520"/>
    <lineage>
        <taxon>Bacteria</taxon>
        <taxon>Bacillati</taxon>
        <taxon>Actinomycetota</taxon>
        <taxon>Actinomycetes</taxon>
        <taxon>Propionibacteriales</taxon>
        <taxon>Kribbellaceae</taxon>
        <taxon>Kribbella</taxon>
    </lineage>
</organism>
<evidence type="ECO:0000256" key="2">
    <source>
        <dbReference type="SAM" id="SignalP"/>
    </source>
</evidence>
<accession>A0A7W9J3V2</accession>
<evidence type="ECO:0000256" key="1">
    <source>
        <dbReference type="SAM" id="MobiDB-lite"/>
    </source>
</evidence>
<reference evidence="3 4" key="1">
    <citation type="submission" date="2020-08" db="EMBL/GenBank/DDBJ databases">
        <title>Sequencing the genomes of 1000 actinobacteria strains.</title>
        <authorList>
            <person name="Klenk H.-P."/>
        </authorList>
    </citation>
    <scope>NUCLEOTIDE SEQUENCE [LARGE SCALE GENOMIC DNA]</scope>
    <source>
        <strain evidence="3 4">DSM 28967</strain>
    </source>
</reference>